<dbReference type="InterPro" id="IPR027417">
    <property type="entry name" value="P-loop_NTPase"/>
</dbReference>
<dbReference type="GO" id="GO:0005524">
    <property type="term" value="F:ATP binding"/>
    <property type="evidence" value="ECO:0007669"/>
    <property type="project" value="UniProtKB-KW"/>
</dbReference>
<sequence>MATLEIARTKKELVNKTEEYFNAIRTNIQLSGADIKVVGITSVQSNEGKSTTAASLAIAYARSGYKTVLVDADIRNSVMPGFFKPITKITGLTDYLAGTSDLSQGLCDTDIPNLTVIESGKVSPNPTALLQSKNFENLLATLRRYYDYVIVDCPPLGLVIDAAIIAQKCDAMVAVVEAGHVKRSSLKKVKEQLDQTGTPFLGVILNKYDIANEKYSEYGNYGHYGKKASQISDNISLISRY</sequence>
<keyword evidence="11" id="KW-0270">Exopolysaccharide synthesis</keyword>
<dbReference type="EMBL" id="KU665262">
    <property type="protein sequence ID" value="AOP02648.1"/>
    <property type="molecule type" value="Genomic_DNA"/>
</dbReference>
<dbReference type="Pfam" id="PF13614">
    <property type="entry name" value="AAA_31"/>
    <property type="match status" value="1"/>
</dbReference>
<evidence type="ECO:0000256" key="10">
    <source>
        <dbReference type="ARBA" id="ARBA00023137"/>
    </source>
</evidence>
<evidence type="ECO:0000313" key="15">
    <source>
        <dbReference type="EMBL" id="AOP02648.1"/>
    </source>
</evidence>
<dbReference type="GO" id="GO:0005886">
    <property type="term" value="C:plasma membrane"/>
    <property type="evidence" value="ECO:0007669"/>
    <property type="project" value="TreeGrafter"/>
</dbReference>
<proteinExistence type="inferred from homology"/>
<evidence type="ECO:0000256" key="13">
    <source>
        <dbReference type="ARBA" id="ARBA00051245"/>
    </source>
</evidence>
<dbReference type="CDD" id="cd05387">
    <property type="entry name" value="BY-kinase"/>
    <property type="match status" value="1"/>
</dbReference>
<dbReference type="AlphaFoldDB" id="A0A1C9IDN8"/>
<evidence type="ECO:0000259" key="14">
    <source>
        <dbReference type="Pfam" id="PF13614"/>
    </source>
</evidence>
<accession>A0A1C9IDN8</accession>
<name>A0A1C9IDN8_STRSU</name>
<evidence type="ECO:0000256" key="11">
    <source>
        <dbReference type="ARBA" id="ARBA00023169"/>
    </source>
</evidence>
<evidence type="ECO:0000256" key="9">
    <source>
        <dbReference type="ARBA" id="ARBA00022903"/>
    </source>
</evidence>
<keyword evidence="7 15" id="KW-0418">Kinase</keyword>
<dbReference type="GO" id="GO:0045227">
    <property type="term" value="P:capsule polysaccharide biosynthetic process"/>
    <property type="evidence" value="ECO:0007669"/>
    <property type="project" value="UniProtKB-UniPathway"/>
</dbReference>
<evidence type="ECO:0000256" key="7">
    <source>
        <dbReference type="ARBA" id="ARBA00022777"/>
    </source>
</evidence>
<keyword evidence="6" id="KW-0547">Nucleotide-binding</keyword>
<evidence type="ECO:0000256" key="2">
    <source>
        <dbReference type="ARBA" id="ARBA00007316"/>
    </source>
</evidence>
<dbReference type="NCBIfam" id="TIGR01007">
    <property type="entry name" value="eps_fam"/>
    <property type="match status" value="1"/>
</dbReference>
<evidence type="ECO:0000256" key="12">
    <source>
        <dbReference type="ARBA" id="ARBA00024964"/>
    </source>
</evidence>
<evidence type="ECO:0000256" key="6">
    <source>
        <dbReference type="ARBA" id="ARBA00022741"/>
    </source>
</evidence>
<protein>
    <recommendedName>
        <fullName evidence="4">Tyrosine-protein kinase CpsD</fullName>
        <ecNumber evidence="3">2.7.10.2</ecNumber>
    </recommendedName>
</protein>
<keyword evidence="5" id="KW-0808">Transferase</keyword>
<dbReference type="Gene3D" id="3.40.50.300">
    <property type="entry name" value="P-loop containing nucleotide triphosphate hydrolases"/>
    <property type="match status" value="1"/>
</dbReference>
<dbReference type="InterPro" id="IPR025669">
    <property type="entry name" value="AAA_dom"/>
</dbReference>
<gene>
    <name evidence="15" type="primary">cpsC</name>
    <name evidence="15" type="ORF">YS255-orf3</name>
</gene>
<dbReference type="GO" id="GO:0004715">
    <property type="term" value="F:non-membrane spanning protein tyrosine kinase activity"/>
    <property type="evidence" value="ECO:0007669"/>
    <property type="project" value="UniProtKB-EC"/>
</dbReference>
<dbReference type="UniPathway" id="UPA00934"/>
<evidence type="ECO:0000256" key="5">
    <source>
        <dbReference type="ARBA" id="ARBA00022679"/>
    </source>
</evidence>
<evidence type="ECO:0000256" key="4">
    <source>
        <dbReference type="ARBA" id="ARBA00019200"/>
    </source>
</evidence>
<feature type="domain" description="AAA" evidence="14">
    <location>
        <begin position="38"/>
        <end position="180"/>
    </location>
</feature>
<dbReference type="PANTHER" id="PTHR32309:SF13">
    <property type="entry name" value="FERRIC ENTEROBACTIN TRANSPORT PROTEIN FEPE"/>
    <property type="match status" value="1"/>
</dbReference>
<dbReference type="SUPFAM" id="SSF52540">
    <property type="entry name" value="P-loop containing nucleoside triphosphate hydrolases"/>
    <property type="match status" value="1"/>
</dbReference>
<evidence type="ECO:0000256" key="8">
    <source>
        <dbReference type="ARBA" id="ARBA00022840"/>
    </source>
</evidence>
<comment type="function">
    <text evidence="12">Involved in the regulation of capsular polysaccharide biosynthesis. Autophosphorylation of CpsD attenuates its activity and reduces the level of encapsulation. May be part of a complex that directs the coordinated polymerization and export to the cell surface of the capsular polysaccharide.</text>
</comment>
<dbReference type="InterPro" id="IPR050445">
    <property type="entry name" value="Bact_polysacc_biosynth/exp"/>
</dbReference>
<comment type="pathway">
    <text evidence="1">Capsule biogenesis; capsule polysaccharide biosynthesis.</text>
</comment>
<evidence type="ECO:0000256" key="3">
    <source>
        <dbReference type="ARBA" id="ARBA00011903"/>
    </source>
</evidence>
<reference evidence="15" key="1">
    <citation type="journal article" date="2016" name="Appl. Environ. Microbiol.">
        <title>Novel capsular polysaccharide Loci and new diagnostic tools for high-throughput capsular gene typing in Streptococcus suis.</title>
        <authorList>
            <person name="Zheng H."/>
            <person name="Bai X."/>
            <person name="Xu J."/>
        </authorList>
    </citation>
    <scope>NUCLEOTIDE SEQUENCE</scope>
    <source>
        <strain evidence="15">YS255</strain>
    </source>
</reference>
<dbReference type="EC" id="2.7.10.2" evidence="3"/>
<comment type="similarity">
    <text evidence="2">Belongs to the CpsD/CapB family.</text>
</comment>
<keyword evidence="9" id="KW-0972">Capsule biogenesis/degradation</keyword>
<keyword evidence="8" id="KW-0067">ATP-binding</keyword>
<dbReference type="InterPro" id="IPR005702">
    <property type="entry name" value="Wzc-like_C"/>
</dbReference>
<comment type="catalytic activity">
    <reaction evidence="13">
        <text>L-tyrosyl-[protein] + ATP = O-phospho-L-tyrosyl-[protein] + ADP + H(+)</text>
        <dbReference type="Rhea" id="RHEA:10596"/>
        <dbReference type="Rhea" id="RHEA-COMP:10136"/>
        <dbReference type="Rhea" id="RHEA-COMP:20101"/>
        <dbReference type="ChEBI" id="CHEBI:15378"/>
        <dbReference type="ChEBI" id="CHEBI:30616"/>
        <dbReference type="ChEBI" id="CHEBI:46858"/>
        <dbReference type="ChEBI" id="CHEBI:61978"/>
        <dbReference type="ChEBI" id="CHEBI:456216"/>
        <dbReference type="EC" id="2.7.10.2"/>
    </reaction>
</comment>
<dbReference type="PANTHER" id="PTHR32309">
    <property type="entry name" value="TYROSINE-PROTEIN KINASE"/>
    <property type="match status" value="1"/>
</dbReference>
<keyword evidence="10" id="KW-0829">Tyrosine-protein kinase</keyword>
<evidence type="ECO:0000256" key="1">
    <source>
        <dbReference type="ARBA" id="ARBA00005132"/>
    </source>
</evidence>
<organism evidence="15">
    <name type="scientific">Streptococcus suis</name>
    <dbReference type="NCBI Taxonomy" id="1307"/>
    <lineage>
        <taxon>Bacteria</taxon>
        <taxon>Bacillati</taxon>
        <taxon>Bacillota</taxon>
        <taxon>Bacilli</taxon>
        <taxon>Lactobacillales</taxon>
        <taxon>Streptococcaceae</taxon>
        <taxon>Streptococcus</taxon>
    </lineage>
</organism>